<dbReference type="Proteomes" id="UP000295515">
    <property type="component" value="Unassembled WGS sequence"/>
</dbReference>
<evidence type="ECO:0000313" key="2">
    <source>
        <dbReference type="EMBL" id="TCV98568.1"/>
    </source>
</evidence>
<evidence type="ECO:0000313" key="3">
    <source>
        <dbReference type="Proteomes" id="UP000295515"/>
    </source>
</evidence>
<reference evidence="2 3" key="1">
    <citation type="submission" date="2019-03" db="EMBL/GenBank/DDBJ databases">
        <title>Genomic Encyclopedia of Type Strains, Phase IV (KMG-IV): sequencing the most valuable type-strain genomes for metagenomic binning, comparative biology and taxonomic classification.</title>
        <authorList>
            <person name="Goeker M."/>
        </authorList>
    </citation>
    <scope>NUCLEOTIDE SEQUENCE [LARGE SCALE GENOMIC DNA]</scope>
    <source>
        <strain evidence="2 3">DSM 29487</strain>
    </source>
</reference>
<feature type="transmembrane region" description="Helical" evidence="1">
    <location>
        <begin position="21"/>
        <end position="44"/>
    </location>
</feature>
<keyword evidence="3" id="KW-1185">Reference proteome</keyword>
<dbReference type="EMBL" id="SMCQ01000012">
    <property type="protein sequence ID" value="TCV98568.1"/>
    <property type="molecule type" value="Genomic_DNA"/>
</dbReference>
<gene>
    <name evidence="2" type="ORF">EDD60_11264</name>
</gene>
<sequence>MKKEVMIGRLVSRKRIMIEAILSIPGIYFFAVMMINQIVSFPFLKDNASIRNDVRIFILSMFTIIIIIASATYGDRQFIVVDEHYFKYCSSQGLLAKYQQVIRNILQREQVYDIQIPLDNIKEITLSYSNVYMLWNQKGHSIIFNITLKDGSLVSIQPDNLYFKKENCLAGIEFIMKQGVVVCDPYHLIEALKDQTMRFAEYVEMVNKHEH</sequence>
<keyword evidence="1" id="KW-0472">Membrane</keyword>
<dbReference type="AlphaFoldDB" id="A0A4R3Z2Q9"/>
<accession>A0A4R3Z2Q9</accession>
<protein>
    <submittedName>
        <fullName evidence="2">Uncharacterized protein</fullName>
    </submittedName>
</protein>
<dbReference type="RefSeq" id="WP_066451040.1">
    <property type="nucleotide sequence ID" value="NZ_JANKBF010000007.1"/>
</dbReference>
<name>A0A4R3Z2Q9_9FIRM</name>
<comment type="caution">
    <text evidence="2">The sequence shown here is derived from an EMBL/GenBank/DDBJ whole genome shotgun (WGS) entry which is preliminary data.</text>
</comment>
<organism evidence="2 3">
    <name type="scientific">Longibaculum muris</name>
    <dbReference type="NCBI Taxonomy" id="1796628"/>
    <lineage>
        <taxon>Bacteria</taxon>
        <taxon>Bacillati</taxon>
        <taxon>Bacillota</taxon>
        <taxon>Erysipelotrichia</taxon>
        <taxon>Erysipelotrichales</taxon>
        <taxon>Coprobacillaceae</taxon>
        <taxon>Longibaculum</taxon>
    </lineage>
</organism>
<dbReference type="GeneID" id="98915619"/>
<proteinExistence type="predicted"/>
<keyword evidence="1" id="KW-0812">Transmembrane</keyword>
<evidence type="ECO:0000256" key="1">
    <source>
        <dbReference type="SAM" id="Phobius"/>
    </source>
</evidence>
<feature type="transmembrane region" description="Helical" evidence="1">
    <location>
        <begin position="56"/>
        <end position="74"/>
    </location>
</feature>
<keyword evidence="1" id="KW-1133">Transmembrane helix</keyword>